<comment type="function">
    <text evidence="2">Adenine glycosylase active on G-A mispairs. MutY also corrects error-prone DNA synthesis past GO lesions which are due to the oxidatively damaged form of guanine: 7,8-dihydro-8-oxoguanine (8-oxo-dGTP).</text>
</comment>
<dbReference type="GO" id="GO:0006284">
    <property type="term" value="P:base-excision repair"/>
    <property type="evidence" value="ECO:0007669"/>
    <property type="project" value="UniProtKB-UniRule"/>
</dbReference>
<keyword evidence="13 14" id="KW-0326">Glycosidase</keyword>
<comment type="catalytic activity">
    <reaction evidence="1 14">
        <text>Hydrolyzes free adenine bases from 7,8-dihydro-8-oxoguanine:adenine mismatched double-stranded DNA, leaving an apurinic site.</text>
        <dbReference type="EC" id="3.2.2.31"/>
    </reaction>
</comment>
<name>A0A9D0Z0J8_9FIRM</name>
<dbReference type="InterPro" id="IPR015797">
    <property type="entry name" value="NUDIX_hydrolase-like_dom_sf"/>
</dbReference>
<keyword evidence="6" id="KW-0004">4Fe-4S</keyword>
<dbReference type="PANTHER" id="PTHR42944:SF1">
    <property type="entry name" value="ADENINE DNA GLYCOSYLASE"/>
    <property type="match status" value="1"/>
</dbReference>
<evidence type="ECO:0000256" key="13">
    <source>
        <dbReference type="ARBA" id="ARBA00023295"/>
    </source>
</evidence>
<evidence type="ECO:0000256" key="3">
    <source>
        <dbReference type="ARBA" id="ARBA00008343"/>
    </source>
</evidence>
<dbReference type="GO" id="GO:0035485">
    <property type="term" value="F:adenine/guanine mispair binding"/>
    <property type="evidence" value="ECO:0007669"/>
    <property type="project" value="TreeGrafter"/>
</dbReference>
<evidence type="ECO:0000259" key="15">
    <source>
        <dbReference type="SMART" id="SM00478"/>
    </source>
</evidence>
<dbReference type="InterPro" id="IPR011257">
    <property type="entry name" value="DNA_glycosylase"/>
</dbReference>
<dbReference type="EC" id="3.2.2.31" evidence="4 14"/>
<dbReference type="GO" id="GO:0006298">
    <property type="term" value="P:mismatch repair"/>
    <property type="evidence" value="ECO:0007669"/>
    <property type="project" value="TreeGrafter"/>
</dbReference>
<evidence type="ECO:0000313" key="17">
    <source>
        <dbReference type="Proteomes" id="UP000886725"/>
    </source>
</evidence>
<gene>
    <name evidence="16" type="primary">mutY</name>
    <name evidence="16" type="ORF">IAC85_03740</name>
</gene>
<reference evidence="16" key="1">
    <citation type="submission" date="2020-10" db="EMBL/GenBank/DDBJ databases">
        <authorList>
            <person name="Gilroy R."/>
        </authorList>
    </citation>
    <scope>NUCLEOTIDE SEQUENCE</scope>
    <source>
        <strain evidence="16">CHK165-10780</strain>
    </source>
</reference>
<dbReference type="CDD" id="cd03431">
    <property type="entry name" value="NUDIX_DNA_Glycosylase_C-MutY"/>
    <property type="match status" value="1"/>
</dbReference>
<evidence type="ECO:0000256" key="6">
    <source>
        <dbReference type="ARBA" id="ARBA00022485"/>
    </source>
</evidence>
<dbReference type="GO" id="GO:0051539">
    <property type="term" value="F:4 iron, 4 sulfur cluster binding"/>
    <property type="evidence" value="ECO:0007669"/>
    <property type="project" value="UniProtKB-UniRule"/>
</dbReference>
<evidence type="ECO:0000256" key="10">
    <source>
        <dbReference type="ARBA" id="ARBA00023004"/>
    </source>
</evidence>
<dbReference type="GO" id="GO:0034039">
    <property type="term" value="F:8-oxo-7,8-dihydroguanine DNA N-glycosylase activity"/>
    <property type="evidence" value="ECO:0007669"/>
    <property type="project" value="TreeGrafter"/>
</dbReference>
<proteinExistence type="inferred from homology"/>
<sequence>MNQKVKKQLRLNENDINQLLHWYQKNKRILPWRIDKNPYHVWISEIMLQQTRIEAVKKYYDRFMKRISDIHTLATIPEDELLKLWEGLGYYSRARNLKKAAQTIEEKYAGTFPNTYEEIITLSGIGEYTASAIASICFGEKTSCVDGNVMRVISRICHDKRNIDDAKTKKELKQELEQIMPKEAGDFNEGLMELGETICIPNGIPLCEECPLKNACLSYQDQDYMNYPVRNEKKEKKELEYTVCILKYKNLYWIEKRKQKGILQNLWQFPNMEGKYSKKELETKLKDKAFQVGKITKQKTYTHIFTHQKWHMTSYVVELSEKPDCLTENENVSTWKDLEEIKRDYAIPTAFQPFLKELENN</sequence>
<evidence type="ECO:0000256" key="14">
    <source>
        <dbReference type="RuleBase" id="RU365096"/>
    </source>
</evidence>
<dbReference type="NCBIfam" id="TIGR01084">
    <property type="entry name" value="mutY"/>
    <property type="match status" value="1"/>
</dbReference>
<dbReference type="SUPFAM" id="SSF55811">
    <property type="entry name" value="Nudix"/>
    <property type="match status" value="1"/>
</dbReference>
<organism evidence="16 17">
    <name type="scientific">Candidatus Faecenecus gallistercoris</name>
    <dbReference type="NCBI Taxonomy" id="2840793"/>
    <lineage>
        <taxon>Bacteria</taxon>
        <taxon>Bacillati</taxon>
        <taxon>Bacillota</taxon>
        <taxon>Bacillota incertae sedis</taxon>
        <taxon>Candidatus Faecenecus</taxon>
    </lineage>
</organism>
<reference evidence="16" key="2">
    <citation type="journal article" date="2021" name="PeerJ">
        <title>Extensive microbial diversity within the chicken gut microbiome revealed by metagenomics and culture.</title>
        <authorList>
            <person name="Gilroy R."/>
            <person name="Ravi A."/>
            <person name="Getino M."/>
            <person name="Pursley I."/>
            <person name="Horton D.L."/>
            <person name="Alikhan N.F."/>
            <person name="Baker D."/>
            <person name="Gharbi K."/>
            <person name="Hall N."/>
            <person name="Watson M."/>
            <person name="Adriaenssens E.M."/>
            <person name="Foster-Nyarko E."/>
            <person name="Jarju S."/>
            <person name="Secka A."/>
            <person name="Antonio M."/>
            <person name="Oren A."/>
            <person name="Chaudhuri R.R."/>
            <person name="La Ragione R."/>
            <person name="Hildebrand F."/>
            <person name="Pallen M.J."/>
        </authorList>
    </citation>
    <scope>NUCLEOTIDE SEQUENCE</scope>
    <source>
        <strain evidence="16">CHK165-10780</strain>
    </source>
</reference>
<dbReference type="InterPro" id="IPR029119">
    <property type="entry name" value="MutY_C"/>
</dbReference>
<protein>
    <recommendedName>
        <fullName evidence="5 14">Adenine DNA glycosylase</fullName>
        <ecNumber evidence="4 14">3.2.2.31</ecNumber>
    </recommendedName>
</protein>
<dbReference type="InterPro" id="IPR005760">
    <property type="entry name" value="A/G_AdeGlyc_MutY"/>
</dbReference>
<dbReference type="PANTHER" id="PTHR42944">
    <property type="entry name" value="ADENINE DNA GLYCOSYLASE"/>
    <property type="match status" value="1"/>
</dbReference>
<evidence type="ECO:0000256" key="1">
    <source>
        <dbReference type="ARBA" id="ARBA00000843"/>
    </source>
</evidence>
<dbReference type="Pfam" id="PF00730">
    <property type="entry name" value="HhH-GPD"/>
    <property type="match status" value="1"/>
</dbReference>
<evidence type="ECO:0000256" key="12">
    <source>
        <dbReference type="ARBA" id="ARBA00023204"/>
    </source>
</evidence>
<feature type="domain" description="HhH-GPD" evidence="15">
    <location>
        <begin position="47"/>
        <end position="197"/>
    </location>
</feature>
<evidence type="ECO:0000256" key="9">
    <source>
        <dbReference type="ARBA" id="ARBA00022801"/>
    </source>
</evidence>
<keyword evidence="8 14" id="KW-0227">DNA damage</keyword>
<accession>A0A9D0Z0J8</accession>
<comment type="cofactor">
    <cofactor evidence="14">
        <name>[4Fe-4S] cluster</name>
        <dbReference type="ChEBI" id="CHEBI:49883"/>
    </cofactor>
    <text evidence="14">Binds 1 [4Fe-4S] cluster.</text>
</comment>
<dbReference type="InterPro" id="IPR003265">
    <property type="entry name" value="HhH-GPD_domain"/>
</dbReference>
<evidence type="ECO:0000256" key="8">
    <source>
        <dbReference type="ARBA" id="ARBA00022763"/>
    </source>
</evidence>
<dbReference type="Gene3D" id="1.10.1670.10">
    <property type="entry name" value="Helix-hairpin-Helix base-excision DNA repair enzymes (C-terminal)"/>
    <property type="match status" value="1"/>
</dbReference>
<evidence type="ECO:0000313" key="16">
    <source>
        <dbReference type="EMBL" id="HIQ64831.1"/>
    </source>
</evidence>
<dbReference type="InterPro" id="IPR023170">
    <property type="entry name" value="HhH_base_excis_C"/>
</dbReference>
<dbReference type="Gene3D" id="1.10.340.30">
    <property type="entry name" value="Hypothetical protein, domain 2"/>
    <property type="match status" value="1"/>
</dbReference>
<dbReference type="Pfam" id="PF00633">
    <property type="entry name" value="HHH"/>
    <property type="match status" value="1"/>
</dbReference>
<keyword evidence="11" id="KW-0411">Iron-sulfur</keyword>
<dbReference type="Gene3D" id="3.90.79.10">
    <property type="entry name" value="Nucleoside Triphosphate Pyrophosphohydrolase"/>
    <property type="match status" value="1"/>
</dbReference>
<dbReference type="SMART" id="SM00478">
    <property type="entry name" value="ENDO3c"/>
    <property type="match status" value="1"/>
</dbReference>
<evidence type="ECO:0000256" key="7">
    <source>
        <dbReference type="ARBA" id="ARBA00022723"/>
    </source>
</evidence>
<keyword evidence="7" id="KW-0479">Metal-binding</keyword>
<dbReference type="SUPFAM" id="SSF48150">
    <property type="entry name" value="DNA-glycosylase"/>
    <property type="match status" value="1"/>
</dbReference>
<dbReference type="GO" id="GO:0032357">
    <property type="term" value="F:oxidized purine DNA binding"/>
    <property type="evidence" value="ECO:0007669"/>
    <property type="project" value="TreeGrafter"/>
</dbReference>
<dbReference type="GO" id="GO:0046872">
    <property type="term" value="F:metal ion binding"/>
    <property type="evidence" value="ECO:0007669"/>
    <property type="project" value="UniProtKB-UniRule"/>
</dbReference>
<comment type="caution">
    <text evidence="16">The sequence shown here is derived from an EMBL/GenBank/DDBJ whole genome shotgun (WGS) entry which is preliminary data.</text>
</comment>
<evidence type="ECO:0000256" key="11">
    <source>
        <dbReference type="ARBA" id="ARBA00023014"/>
    </source>
</evidence>
<evidence type="ECO:0000256" key="4">
    <source>
        <dbReference type="ARBA" id="ARBA00012045"/>
    </source>
</evidence>
<dbReference type="InterPro" id="IPR000445">
    <property type="entry name" value="HhH_motif"/>
</dbReference>
<dbReference type="Pfam" id="PF14815">
    <property type="entry name" value="NUDIX_4"/>
    <property type="match status" value="1"/>
</dbReference>
<dbReference type="InterPro" id="IPR044298">
    <property type="entry name" value="MIG/MutY"/>
</dbReference>
<dbReference type="CDD" id="cd00056">
    <property type="entry name" value="ENDO3c"/>
    <property type="match status" value="1"/>
</dbReference>
<evidence type="ECO:0000256" key="5">
    <source>
        <dbReference type="ARBA" id="ARBA00022023"/>
    </source>
</evidence>
<evidence type="ECO:0000256" key="2">
    <source>
        <dbReference type="ARBA" id="ARBA00002933"/>
    </source>
</evidence>
<keyword evidence="10 14" id="KW-0408">Iron</keyword>
<dbReference type="GO" id="GO:0000701">
    <property type="term" value="F:purine-specific mismatch base pair DNA N-glycosylase activity"/>
    <property type="evidence" value="ECO:0007669"/>
    <property type="project" value="UniProtKB-EC"/>
</dbReference>
<dbReference type="AlphaFoldDB" id="A0A9D0Z0J8"/>
<dbReference type="EMBL" id="DVFU01000070">
    <property type="protein sequence ID" value="HIQ64831.1"/>
    <property type="molecule type" value="Genomic_DNA"/>
</dbReference>
<comment type="similarity">
    <text evidence="3 14">Belongs to the Nth/MutY family.</text>
</comment>
<keyword evidence="12" id="KW-0234">DNA repair</keyword>
<keyword evidence="9" id="KW-0378">Hydrolase</keyword>
<dbReference type="FunFam" id="1.10.340.30:FF:000002">
    <property type="entry name" value="Adenine DNA glycosylase"/>
    <property type="match status" value="1"/>
</dbReference>
<dbReference type="Proteomes" id="UP000886725">
    <property type="component" value="Unassembled WGS sequence"/>
</dbReference>